<protein>
    <recommendedName>
        <fullName evidence="2">BTB domain-containing protein</fullName>
    </recommendedName>
</protein>
<dbReference type="PROSITE" id="PS50097">
    <property type="entry name" value="BTB"/>
    <property type="match status" value="1"/>
</dbReference>
<dbReference type="SMART" id="SM00225">
    <property type="entry name" value="BTB"/>
    <property type="match status" value="1"/>
</dbReference>
<dbReference type="Proteomes" id="UP001633002">
    <property type="component" value="Unassembled WGS sequence"/>
</dbReference>
<dbReference type="Gene3D" id="3.30.710.10">
    <property type="entry name" value="Potassium Channel Kv1.1, Chain A"/>
    <property type="match status" value="1"/>
</dbReference>
<feature type="domain" description="BTB" evidence="2">
    <location>
        <begin position="88"/>
        <end position="158"/>
    </location>
</feature>
<gene>
    <name evidence="3" type="ORF">R1sor_020132</name>
</gene>
<proteinExistence type="predicted"/>
<evidence type="ECO:0000259" key="2">
    <source>
        <dbReference type="PROSITE" id="PS50097"/>
    </source>
</evidence>
<comment type="caution">
    <text evidence="3">The sequence shown here is derived from an EMBL/GenBank/DDBJ whole genome shotgun (WGS) entry which is preliminary data.</text>
</comment>
<evidence type="ECO:0000313" key="3">
    <source>
        <dbReference type="EMBL" id="KAL3702110.1"/>
    </source>
</evidence>
<name>A0ABD3IIB0_9MARC</name>
<dbReference type="InterPro" id="IPR000210">
    <property type="entry name" value="BTB/POZ_dom"/>
</dbReference>
<comment type="pathway">
    <text evidence="1">Protein modification; protein ubiquitination.</text>
</comment>
<accession>A0ABD3IIB0</accession>
<dbReference type="EMBL" id="JBJQOH010000001">
    <property type="protein sequence ID" value="KAL3702110.1"/>
    <property type="molecule type" value="Genomic_DNA"/>
</dbReference>
<dbReference type="SUPFAM" id="SSF54695">
    <property type="entry name" value="POZ domain"/>
    <property type="match status" value="1"/>
</dbReference>
<evidence type="ECO:0000256" key="1">
    <source>
        <dbReference type="ARBA" id="ARBA00004906"/>
    </source>
</evidence>
<dbReference type="CDD" id="cd18186">
    <property type="entry name" value="BTB_POZ_ZBTB_KLHL-like"/>
    <property type="match status" value="1"/>
</dbReference>
<organism evidence="3 4">
    <name type="scientific">Riccia sorocarpa</name>
    <dbReference type="NCBI Taxonomy" id="122646"/>
    <lineage>
        <taxon>Eukaryota</taxon>
        <taxon>Viridiplantae</taxon>
        <taxon>Streptophyta</taxon>
        <taxon>Embryophyta</taxon>
        <taxon>Marchantiophyta</taxon>
        <taxon>Marchantiopsida</taxon>
        <taxon>Marchantiidae</taxon>
        <taxon>Marchantiales</taxon>
        <taxon>Ricciaceae</taxon>
        <taxon>Riccia</taxon>
    </lineage>
</organism>
<keyword evidence="4" id="KW-1185">Reference proteome</keyword>
<dbReference type="PANTHER" id="PTHR24413">
    <property type="entry name" value="SPECKLE-TYPE POZ PROTEIN"/>
    <property type="match status" value="1"/>
</dbReference>
<dbReference type="InterPro" id="IPR011333">
    <property type="entry name" value="SKP1/BTB/POZ_sf"/>
</dbReference>
<dbReference type="AlphaFoldDB" id="A0ABD3IIB0"/>
<sequence>MSRVAAGAEGTKETNVDTSNSLALLLMKLDGKIGPENGSAKELTSVKQELLNLRAMYELQRKAYNEAQSKLRFLKLPDSDNICDSFNGDVTFVVHGSIPRMIHAHRFILAGRSSVFKKMFQSGMMEEKFGRILINDASYPTMRAVVDYCYTAEISFDESVLPEEVLKVAHKYDINLLKTMCDEELSQLVNQANLVDMLRLARTYDAYKLEREAMKYFKQNFEMVHESFMDNLFPVSTG</sequence>
<reference evidence="3 4" key="1">
    <citation type="submission" date="2024-09" db="EMBL/GenBank/DDBJ databases">
        <title>Chromosome-scale assembly of Riccia sorocarpa.</title>
        <authorList>
            <person name="Paukszto L."/>
        </authorList>
    </citation>
    <scope>NUCLEOTIDE SEQUENCE [LARGE SCALE GENOMIC DNA]</scope>
    <source>
        <strain evidence="3">LP-2024</strain>
        <tissue evidence="3">Aerial parts of the thallus</tissue>
    </source>
</reference>
<evidence type="ECO:0000313" key="4">
    <source>
        <dbReference type="Proteomes" id="UP001633002"/>
    </source>
</evidence>
<dbReference type="CDD" id="cd14733">
    <property type="entry name" value="BACK"/>
    <property type="match status" value="1"/>
</dbReference>
<dbReference type="Pfam" id="PF00651">
    <property type="entry name" value="BTB"/>
    <property type="match status" value="1"/>
</dbReference>